<dbReference type="Pfam" id="PF07885">
    <property type="entry name" value="Ion_trans_2"/>
    <property type="match status" value="1"/>
</dbReference>
<evidence type="ECO:0000313" key="3">
    <source>
        <dbReference type="EMBL" id="QXP44937.1"/>
    </source>
</evidence>
<feature type="transmembrane region" description="Helical" evidence="1">
    <location>
        <begin position="125"/>
        <end position="144"/>
    </location>
</feature>
<keyword evidence="4" id="KW-1185">Reference proteome</keyword>
<dbReference type="RefSeq" id="WP_199242716.1">
    <property type="nucleotide sequence ID" value="NZ_CP045503.2"/>
</dbReference>
<accession>A0ABX8S3E0</accession>
<gene>
    <name evidence="3" type="ORF">FM038_25995</name>
</gene>
<evidence type="ECO:0000313" key="4">
    <source>
        <dbReference type="Proteomes" id="UP000316416"/>
    </source>
</evidence>
<evidence type="ECO:0000256" key="1">
    <source>
        <dbReference type="SAM" id="Phobius"/>
    </source>
</evidence>
<dbReference type="GO" id="GO:0034220">
    <property type="term" value="P:monoatomic ion transmembrane transport"/>
    <property type="evidence" value="ECO:0007669"/>
    <property type="project" value="UniProtKB-KW"/>
</dbReference>
<proteinExistence type="predicted"/>
<keyword evidence="3" id="KW-0406">Ion transport</keyword>
<feature type="transmembrane region" description="Helical" evidence="1">
    <location>
        <begin position="217"/>
        <end position="233"/>
    </location>
</feature>
<feature type="transmembrane region" description="Helical" evidence="1">
    <location>
        <begin position="151"/>
        <end position="174"/>
    </location>
</feature>
<feature type="transmembrane region" description="Helical" evidence="1">
    <location>
        <begin position="94"/>
        <end position="113"/>
    </location>
</feature>
<organism evidence="3 4">
    <name type="scientific">Shewanella eurypsychrophilus</name>
    <dbReference type="NCBI Taxonomy" id="2593656"/>
    <lineage>
        <taxon>Bacteria</taxon>
        <taxon>Pseudomonadati</taxon>
        <taxon>Pseudomonadota</taxon>
        <taxon>Gammaproteobacteria</taxon>
        <taxon>Alteromonadales</taxon>
        <taxon>Shewanellaceae</taxon>
        <taxon>Shewanella</taxon>
    </lineage>
</organism>
<feature type="transmembrane region" description="Helical" evidence="1">
    <location>
        <begin position="186"/>
        <end position="205"/>
    </location>
</feature>
<protein>
    <submittedName>
        <fullName evidence="3">Potassium channel family protein</fullName>
    </submittedName>
</protein>
<dbReference type="Proteomes" id="UP000316416">
    <property type="component" value="Chromosome"/>
</dbReference>
<keyword evidence="1" id="KW-1133">Transmembrane helix</keyword>
<keyword evidence="3" id="KW-0407">Ion channel</keyword>
<keyword evidence="3" id="KW-0813">Transport</keyword>
<keyword evidence="1" id="KW-0472">Membrane</keyword>
<name>A0ABX8S3E0_9GAMM</name>
<dbReference type="EMBL" id="CP045503">
    <property type="protein sequence ID" value="QXP44937.1"/>
    <property type="molecule type" value="Genomic_DNA"/>
</dbReference>
<feature type="transmembrane region" description="Helical" evidence="1">
    <location>
        <begin position="245"/>
        <end position="265"/>
    </location>
</feature>
<keyword evidence="1" id="KW-0812">Transmembrane</keyword>
<sequence length="283" mass="32606">MDIIFAARLHNCFKRIFIRRFESILSKERWHNILDFYIHWFRWLLLVIKFFLKLICSDLVSEKRFVHPAIKSQGWKVSKIWNEKTEKTFGIERLLRLLLVISAFVFPGLYVRHISGYGGLLCRKLATEFYVVVKLCFPLVVFSLELQSNPFVLALTGYLLVETLLYLLGLIFLSDIYVSPISNKRSYLMVMINYVEICLGFGVLYEGFASIDGLKGSIDAIYFSFITATTIGYGDMLPNDLKSKVLVITQSMYTLVLIGLVLTNFTSNINYKNETYKTKGGGE</sequence>
<evidence type="ECO:0000259" key="2">
    <source>
        <dbReference type="Pfam" id="PF07885"/>
    </source>
</evidence>
<dbReference type="InterPro" id="IPR013099">
    <property type="entry name" value="K_chnl_dom"/>
</dbReference>
<reference evidence="3" key="1">
    <citation type="submission" date="2021-07" db="EMBL/GenBank/DDBJ databases">
        <title>Shewanella sp. YLB-07 whole genome sequence.</title>
        <authorList>
            <person name="Yu L."/>
        </authorList>
    </citation>
    <scope>NUCLEOTIDE SEQUENCE</scope>
    <source>
        <strain evidence="3">YLB-08</strain>
    </source>
</reference>
<dbReference type="Gene3D" id="1.10.287.70">
    <property type="match status" value="1"/>
</dbReference>
<dbReference type="SUPFAM" id="SSF81324">
    <property type="entry name" value="Voltage-gated potassium channels"/>
    <property type="match status" value="1"/>
</dbReference>
<feature type="domain" description="Potassium channel" evidence="2">
    <location>
        <begin position="218"/>
        <end position="267"/>
    </location>
</feature>